<gene>
    <name evidence="2" type="ORF">GCM10009767_30210</name>
</gene>
<evidence type="ECO:0000256" key="1">
    <source>
        <dbReference type="SAM" id="MobiDB-lite"/>
    </source>
</evidence>
<accession>A0ABN2KZI6</accession>
<dbReference type="EMBL" id="BAAAOA010000046">
    <property type="protein sequence ID" value="GAA1770308.1"/>
    <property type="molecule type" value="Genomic_DNA"/>
</dbReference>
<name>A0ABN2KZI6_9MICC</name>
<dbReference type="Proteomes" id="UP001501204">
    <property type="component" value="Unassembled WGS sequence"/>
</dbReference>
<evidence type="ECO:0000313" key="2">
    <source>
        <dbReference type="EMBL" id="GAA1770308.1"/>
    </source>
</evidence>
<proteinExistence type="predicted"/>
<feature type="region of interest" description="Disordered" evidence="1">
    <location>
        <begin position="1"/>
        <end position="54"/>
    </location>
</feature>
<comment type="caution">
    <text evidence="2">The sequence shown here is derived from an EMBL/GenBank/DDBJ whole genome shotgun (WGS) entry which is preliminary data.</text>
</comment>
<keyword evidence="3" id="KW-1185">Reference proteome</keyword>
<organism evidence="2 3">
    <name type="scientific">Kocuria aegyptia</name>
    <dbReference type="NCBI Taxonomy" id="330943"/>
    <lineage>
        <taxon>Bacteria</taxon>
        <taxon>Bacillati</taxon>
        <taxon>Actinomycetota</taxon>
        <taxon>Actinomycetes</taxon>
        <taxon>Micrococcales</taxon>
        <taxon>Micrococcaceae</taxon>
        <taxon>Kocuria</taxon>
    </lineage>
</organism>
<protein>
    <submittedName>
        <fullName evidence="2">Uncharacterized protein</fullName>
    </submittedName>
</protein>
<feature type="compositionally biased region" description="Low complexity" evidence="1">
    <location>
        <begin position="9"/>
        <end position="18"/>
    </location>
</feature>
<sequence length="54" mass="5416">MTDQHVPRPSADAPAGTPGDDDGGGSPAAAGRRGVDAIPATPRTPPHLLRESAF</sequence>
<reference evidence="2 3" key="1">
    <citation type="journal article" date="2019" name="Int. J. Syst. Evol. Microbiol.">
        <title>The Global Catalogue of Microorganisms (GCM) 10K type strain sequencing project: providing services to taxonomists for standard genome sequencing and annotation.</title>
        <authorList>
            <consortium name="The Broad Institute Genomics Platform"/>
            <consortium name="The Broad Institute Genome Sequencing Center for Infectious Disease"/>
            <person name="Wu L."/>
            <person name="Ma J."/>
        </authorList>
    </citation>
    <scope>NUCLEOTIDE SEQUENCE [LARGE SCALE GENOMIC DNA]</scope>
    <source>
        <strain evidence="2 3">JCM 14735</strain>
    </source>
</reference>
<evidence type="ECO:0000313" key="3">
    <source>
        <dbReference type="Proteomes" id="UP001501204"/>
    </source>
</evidence>